<evidence type="ECO:0000256" key="1">
    <source>
        <dbReference type="SAM" id="MobiDB-lite"/>
    </source>
</evidence>
<feature type="region of interest" description="Disordered" evidence="1">
    <location>
        <begin position="1"/>
        <end position="134"/>
    </location>
</feature>
<feature type="compositionally biased region" description="Basic residues" evidence="1">
    <location>
        <begin position="56"/>
        <end position="74"/>
    </location>
</feature>
<reference evidence="2" key="1">
    <citation type="submission" date="2014-09" db="EMBL/GenBank/DDBJ databases">
        <authorList>
            <person name="Magalhaes I.L.F."/>
            <person name="Oliveira U."/>
            <person name="Santos F.R."/>
            <person name="Vidigal T.H.D.A."/>
            <person name="Brescovit A.D."/>
            <person name="Santos A.J."/>
        </authorList>
    </citation>
    <scope>NUCLEOTIDE SEQUENCE</scope>
    <source>
        <tissue evidence="2">Shoot tissue taken approximately 20 cm above the soil surface</tissue>
    </source>
</reference>
<name>A0A0A9E5W9_ARUDO</name>
<dbReference type="AlphaFoldDB" id="A0A0A9E5W9"/>
<organism evidence="2">
    <name type="scientific">Arundo donax</name>
    <name type="common">Giant reed</name>
    <name type="synonym">Donax arundinaceus</name>
    <dbReference type="NCBI Taxonomy" id="35708"/>
    <lineage>
        <taxon>Eukaryota</taxon>
        <taxon>Viridiplantae</taxon>
        <taxon>Streptophyta</taxon>
        <taxon>Embryophyta</taxon>
        <taxon>Tracheophyta</taxon>
        <taxon>Spermatophyta</taxon>
        <taxon>Magnoliopsida</taxon>
        <taxon>Liliopsida</taxon>
        <taxon>Poales</taxon>
        <taxon>Poaceae</taxon>
        <taxon>PACMAD clade</taxon>
        <taxon>Arundinoideae</taxon>
        <taxon>Arundineae</taxon>
        <taxon>Arundo</taxon>
    </lineage>
</organism>
<feature type="compositionally biased region" description="Basic residues" evidence="1">
    <location>
        <begin position="120"/>
        <end position="134"/>
    </location>
</feature>
<feature type="compositionally biased region" description="Gly residues" evidence="1">
    <location>
        <begin position="32"/>
        <end position="50"/>
    </location>
</feature>
<proteinExistence type="predicted"/>
<accession>A0A0A9E5W9</accession>
<sequence length="134" mass="14118">MQELSPPPPPPPFPPAPLRRRRRRGVLLVAQRGGGRAHGAQGGAGPGGALSGVVGARRRPVRPRGLLRGRHLRRAREGGHDLAAGEGAQGDRPARGGHAPGTHRAVPALQRAGRGDTARARRTSRARRALPRCQ</sequence>
<feature type="compositionally biased region" description="Pro residues" evidence="1">
    <location>
        <begin position="1"/>
        <end position="17"/>
    </location>
</feature>
<reference evidence="2" key="2">
    <citation type="journal article" date="2015" name="Data Brief">
        <title>Shoot transcriptome of the giant reed, Arundo donax.</title>
        <authorList>
            <person name="Barrero R.A."/>
            <person name="Guerrero F.D."/>
            <person name="Moolhuijzen P."/>
            <person name="Goolsby J.A."/>
            <person name="Tidwell J."/>
            <person name="Bellgard S.E."/>
            <person name="Bellgard M.I."/>
        </authorList>
    </citation>
    <scope>NUCLEOTIDE SEQUENCE</scope>
    <source>
        <tissue evidence="2">Shoot tissue taken approximately 20 cm above the soil surface</tissue>
    </source>
</reference>
<dbReference type="EMBL" id="GBRH01203467">
    <property type="protein sequence ID" value="JAD94428.1"/>
    <property type="molecule type" value="Transcribed_RNA"/>
</dbReference>
<protein>
    <submittedName>
        <fullName evidence="2">Uncharacterized protein</fullName>
    </submittedName>
</protein>
<evidence type="ECO:0000313" key="2">
    <source>
        <dbReference type="EMBL" id="JAD94428.1"/>
    </source>
</evidence>